<protein>
    <submittedName>
        <fullName evidence="2">Uncharacterized protein</fullName>
    </submittedName>
</protein>
<name>A0A4Z2J5Q5_9TELE</name>
<gene>
    <name evidence="2" type="ORF">EYF80_003962</name>
</gene>
<comment type="caution">
    <text evidence="2">The sequence shown here is derived from an EMBL/GenBank/DDBJ whole genome shotgun (WGS) entry which is preliminary data.</text>
</comment>
<accession>A0A4Z2J5Q5</accession>
<proteinExistence type="predicted"/>
<evidence type="ECO:0000313" key="2">
    <source>
        <dbReference type="EMBL" id="TNN85715.1"/>
    </source>
</evidence>
<evidence type="ECO:0000313" key="3">
    <source>
        <dbReference type="Proteomes" id="UP000314294"/>
    </source>
</evidence>
<dbReference type="Proteomes" id="UP000314294">
    <property type="component" value="Unassembled WGS sequence"/>
</dbReference>
<evidence type="ECO:0000256" key="1">
    <source>
        <dbReference type="SAM" id="SignalP"/>
    </source>
</evidence>
<dbReference type="EMBL" id="SRLO01000019">
    <property type="protein sequence ID" value="TNN85715.1"/>
    <property type="molecule type" value="Genomic_DNA"/>
</dbReference>
<feature type="chain" id="PRO_5021343394" evidence="1">
    <location>
        <begin position="19"/>
        <end position="124"/>
    </location>
</feature>
<organism evidence="2 3">
    <name type="scientific">Liparis tanakae</name>
    <name type="common">Tanaka's snailfish</name>
    <dbReference type="NCBI Taxonomy" id="230148"/>
    <lineage>
        <taxon>Eukaryota</taxon>
        <taxon>Metazoa</taxon>
        <taxon>Chordata</taxon>
        <taxon>Craniata</taxon>
        <taxon>Vertebrata</taxon>
        <taxon>Euteleostomi</taxon>
        <taxon>Actinopterygii</taxon>
        <taxon>Neopterygii</taxon>
        <taxon>Teleostei</taxon>
        <taxon>Neoteleostei</taxon>
        <taxon>Acanthomorphata</taxon>
        <taxon>Eupercaria</taxon>
        <taxon>Perciformes</taxon>
        <taxon>Cottioidei</taxon>
        <taxon>Cottales</taxon>
        <taxon>Liparidae</taxon>
        <taxon>Liparis</taxon>
    </lineage>
</organism>
<reference evidence="2 3" key="1">
    <citation type="submission" date="2019-03" db="EMBL/GenBank/DDBJ databases">
        <title>First draft genome of Liparis tanakae, snailfish: a comprehensive survey of snailfish specific genes.</title>
        <authorList>
            <person name="Kim W."/>
            <person name="Song I."/>
            <person name="Jeong J.-H."/>
            <person name="Kim D."/>
            <person name="Kim S."/>
            <person name="Ryu S."/>
            <person name="Song J.Y."/>
            <person name="Lee S.K."/>
        </authorList>
    </citation>
    <scope>NUCLEOTIDE SEQUENCE [LARGE SCALE GENOMIC DNA]</scope>
    <source>
        <tissue evidence="2">Muscle</tissue>
    </source>
</reference>
<feature type="signal peptide" evidence="1">
    <location>
        <begin position="1"/>
        <end position="18"/>
    </location>
</feature>
<keyword evidence="1" id="KW-0732">Signal</keyword>
<dbReference type="AlphaFoldDB" id="A0A4Z2J5Q5"/>
<keyword evidence="3" id="KW-1185">Reference proteome</keyword>
<sequence>MGNFEALLILLHVHLAFCHHDILDTCLPLFLFQFFFLPLLFLLHTLLDTTSLCLLPLLTLLGTPRPPRPLLVLPLRSFFASVQLSSLNKDSSPNSSPADPSCVKVELTHWFNGEMSARYKHCGV</sequence>